<gene>
    <name evidence="2" type="ORF">J2753_002261</name>
</gene>
<proteinExistence type="predicted"/>
<feature type="region of interest" description="Disordered" evidence="1">
    <location>
        <begin position="67"/>
        <end position="95"/>
    </location>
</feature>
<dbReference type="Gene3D" id="1.10.1220.10">
    <property type="entry name" value="Met repressor-like"/>
    <property type="match status" value="1"/>
</dbReference>
<dbReference type="RefSeq" id="WP_209492120.1">
    <property type="nucleotide sequence ID" value="NZ_JAGGLC010000005.1"/>
</dbReference>
<keyword evidence="3" id="KW-1185">Reference proteome</keyword>
<name>A0A8T4GXC8_9EURY</name>
<dbReference type="EMBL" id="JAGGLC010000005">
    <property type="protein sequence ID" value="MBP1987751.1"/>
    <property type="molecule type" value="Genomic_DNA"/>
</dbReference>
<comment type="caution">
    <text evidence="2">The sequence shown here is derived from an EMBL/GenBank/DDBJ whole genome shotgun (WGS) entry which is preliminary data.</text>
</comment>
<dbReference type="GO" id="GO:0006355">
    <property type="term" value="P:regulation of DNA-templated transcription"/>
    <property type="evidence" value="ECO:0007669"/>
    <property type="project" value="InterPro"/>
</dbReference>
<dbReference type="CDD" id="cd22231">
    <property type="entry name" value="RHH_NikR_HicB-like"/>
    <property type="match status" value="1"/>
</dbReference>
<organism evidence="2 3">
    <name type="scientific">Halolamina salifodinae</name>
    <dbReference type="NCBI Taxonomy" id="1202767"/>
    <lineage>
        <taxon>Archaea</taxon>
        <taxon>Methanobacteriati</taxon>
        <taxon>Methanobacteriota</taxon>
        <taxon>Stenosarchaea group</taxon>
        <taxon>Halobacteria</taxon>
        <taxon>Halobacteriales</taxon>
        <taxon>Haloferacaceae</taxon>
    </lineage>
</organism>
<accession>A0A8T4GXC8</accession>
<evidence type="ECO:0000313" key="3">
    <source>
        <dbReference type="Proteomes" id="UP000823736"/>
    </source>
</evidence>
<dbReference type="AlphaFoldDB" id="A0A8T4GXC8"/>
<dbReference type="OrthoDB" id="25654at2157"/>
<protein>
    <submittedName>
        <fullName evidence="2">Arc/MetJ-type ribon-helix-helix transcriptional regulator</fullName>
    </submittedName>
</protein>
<dbReference type="InterPro" id="IPR010985">
    <property type="entry name" value="Ribbon_hlx_hlx"/>
</dbReference>
<sequence>MAEAESPPDKTTVNIRMTEMFLEDVDATWEEQGFNSRSEFIRFVLRDALKHPEFNRADLKAMLTSEAEIREGRTHSSDDVKADYGLETPARDSDE</sequence>
<evidence type="ECO:0000256" key="1">
    <source>
        <dbReference type="SAM" id="MobiDB-lite"/>
    </source>
</evidence>
<dbReference type="SUPFAM" id="SSF47598">
    <property type="entry name" value="Ribbon-helix-helix"/>
    <property type="match status" value="1"/>
</dbReference>
<dbReference type="Gene3D" id="1.10.1220.170">
    <property type="match status" value="1"/>
</dbReference>
<dbReference type="Proteomes" id="UP000823736">
    <property type="component" value="Unassembled WGS sequence"/>
</dbReference>
<evidence type="ECO:0000313" key="2">
    <source>
        <dbReference type="EMBL" id="MBP1987751.1"/>
    </source>
</evidence>
<reference evidence="2" key="1">
    <citation type="submission" date="2021-03" db="EMBL/GenBank/DDBJ databases">
        <title>Genomic Encyclopedia of Type Strains, Phase IV (KMG-IV): sequencing the most valuable type-strain genomes for metagenomic binning, comparative biology and taxonomic classification.</title>
        <authorList>
            <person name="Goeker M."/>
        </authorList>
    </citation>
    <scope>NUCLEOTIDE SEQUENCE</scope>
    <source>
        <strain evidence="2">DSM 26232</strain>
    </source>
</reference>
<dbReference type="InterPro" id="IPR013321">
    <property type="entry name" value="Arc_rbn_hlx_hlx"/>
</dbReference>